<sequence>MAASMRRFSRNFSNLSFKDLQYFSKGHYLSENIRKNVIRFSRTIICRQYKAPWLFMFPLVPTVEAIGFGWSKSKDLEAEKNSKFEGIISTADRLYESNKVLELYDYLVQYKDNGNAEVLWRLARATCDKGKFSRDKEQRKQCMFEACEYSKKALALDGNSSPCNKWYAILLDYTAEYEGTKVRILNSYKVKEHFLKAIKLNPKDATSIYSLGYWCFVFADLPWYQRKLASTLLATPPSSTYEEALEYFLLAENVEPNFYSMNLLMLGKTYDRLGNKDAAKEYLIKARDYPVQTTDDEQAQKMAIDLLKNL</sequence>
<evidence type="ECO:0000256" key="4">
    <source>
        <dbReference type="ARBA" id="ARBA00022737"/>
    </source>
</evidence>
<evidence type="ECO:0000256" key="3">
    <source>
        <dbReference type="ARBA" id="ARBA00022490"/>
    </source>
</evidence>
<keyword evidence="10" id="KW-1185">Reference proteome</keyword>
<dbReference type="Proteomes" id="UP001347796">
    <property type="component" value="Unassembled WGS sequence"/>
</dbReference>
<evidence type="ECO:0000313" key="9">
    <source>
        <dbReference type="EMBL" id="KAK6184771.1"/>
    </source>
</evidence>
<organism evidence="9 10">
    <name type="scientific">Patella caerulea</name>
    <name type="common">Rayed Mediterranean limpet</name>
    <dbReference type="NCBI Taxonomy" id="87958"/>
    <lineage>
        <taxon>Eukaryota</taxon>
        <taxon>Metazoa</taxon>
        <taxon>Spiralia</taxon>
        <taxon>Lophotrochozoa</taxon>
        <taxon>Mollusca</taxon>
        <taxon>Gastropoda</taxon>
        <taxon>Patellogastropoda</taxon>
        <taxon>Patelloidea</taxon>
        <taxon>Patellidae</taxon>
        <taxon>Patella</taxon>
    </lineage>
</organism>
<dbReference type="SUPFAM" id="SSF48452">
    <property type="entry name" value="TPR-like"/>
    <property type="match status" value="1"/>
</dbReference>
<keyword evidence="6" id="KW-0206">Cytoskeleton</keyword>
<evidence type="ECO:0000256" key="6">
    <source>
        <dbReference type="ARBA" id="ARBA00023212"/>
    </source>
</evidence>
<dbReference type="PANTHER" id="PTHR16056">
    <property type="entry name" value="REGULATOR OF MICROTUBULE DYNAMICS PROTEIN"/>
    <property type="match status" value="1"/>
</dbReference>
<keyword evidence="3" id="KW-0963">Cytoplasm</keyword>
<evidence type="ECO:0000256" key="5">
    <source>
        <dbReference type="ARBA" id="ARBA00022803"/>
    </source>
</evidence>
<evidence type="ECO:0000256" key="7">
    <source>
        <dbReference type="ARBA" id="ARBA00039966"/>
    </source>
</evidence>
<reference evidence="9 10" key="1">
    <citation type="submission" date="2024-01" db="EMBL/GenBank/DDBJ databases">
        <title>The genome of the rayed Mediterranean limpet Patella caerulea (Linnaeus, 1758).</title>
        <authorList>
            <person name="Anh-Thu Weber A."/>
            <person name="Halstead-Nussloch G."/>
        </authorList>
    </citation>
    <scope>NUCLEOTIDE SEQUENCE [LARGE SCALE GENOMIC DNA]</scope>
    <source>
        <strain evidence="9">AATW-2023a</strain>
        <tissue evidence="9">Whole specimen</tissue>
    </source>
</reference>
<dbReference type="GO" id="GO:0097431">
    <property type="term" value="C:mitotic spindle pole"/>
    <property type="evidence" value="ECO:0007669"/>
    <property type="project" value="TreeGrafter"/>
</dbReference>
<name>A0AAN8JW43_PATCE</name>
<protein>
    <recommendedName>
        <fullName evidence="7">Regulator of microtubule dynamics protein 1</fullName>
    </recommendedName>
    <alternativeName>
        <fullName evidence="8">Protein FAM82B</fullName>
    </alternativeName>
</protein>
<keyword evidence="5" id="KW-0802">TPR repeat</keyword>
<keyword evidence="4" id="KW-0677">Repeat</keyword>
<comment type="subunit">
    <text evidence="2">Interacts with microtubules.</text>
</comment>
<gene>
    <name evidence="9" type="ORF">SNE40_007169</name>
</gene>
<dbReference type="Pfam" id="PF21033">
    <property type="entry name" value="RMD1-3"/>
    <property type="match status" value="1"/>
</dbReference>
<dbReference type="GO" id="GO:0008017">
    <property type="term" value="F:microtubule binding"/>
    <property type="evidence" value="ECO:0007669"/>
    <property type="project" value="TreeGrafter"/>
</dbReference>
<dbReference type="GO" id="GO:0005739">
    <property type="term" value="C:mitochondrion"/>
    <property type="evidence" value="ECO:0007669"/>
    <property type="project" value="TreeGrafter"/>
</dbReference>
<dbReference type="PANTHER" id="PTHR16056:SF16">
    <property type="entry name" value="REGULATOR OF MICROTUBULE DYNAMICS PROTEIN 1"/>
    <property type="match status" value="1"/>
</dbReference>
<dbReference type="GO" id="GO:0005876">
    <property type="term" value="C:spindle microtubule"/>
    <property type="evidence" value="ECO:0007669"/>
    <property type="project" value="TreeGrafter"/>
</dbReference>
<dbReference type="InterPro" id="IPR011990">
    <property type="entry name" value="TPR-like_helical_dom_sf"/>
</dbReference>
<evidence type="ECO:0000256" key="1">
    <source>
        <dbReference type="ARBA" id="ARBA00004245"/>
    </source>
</evidence>
<dbReference type="InterPro" id="IPR049039">
    <property type="entry name" value="RMD1-3_a_helical_rpt"/>
</dbReference>
<proteinExistence type="predicted"/>
<dbReference type="Gene3D" id="1.25.40.10">
    <property type="entry name" value="Tetratricopeptide repeat domain"/>
    <property type="match status" value="1"/>
</dbReference>
<accession>A0AAN8JW43</accession>
<evidence type="ECO:0000256" key="2">
    <source>
        <dbReference type="ARBA" id="ARBA00011375"/>
    </source>
</evidence>
<dbReference type="EMBL" id="JAZGQO010000006">
    <property type="protein sequence ID" value="KAK6184771.1"/>
    <property type="molecule type" value="Genomic_DNA"/>
</dbReference>
<dbReference type="AlphaFoldDB" id="A0AAN8JW43"/>
<evidence type="ECO:0000256" key="8">
    <source>
        <dbReference type="ARBA" id="ARBA00041958"/>
    </source>
</evidence>
<comment type="caution">
    <text evidence="9">The sequence shown here is derived from an EMBL/GenBank/DDBJ whole genome shotgun (WGS) entry which is preliminary data.</text>
</comment>
<comment type="subcellular location">
    <subcellularLocation>
        <location evidence="1">Cytoplasm</location>
        <location evidence="1">Cytoskeleton</location>
    </subcellularLocation>
</comment>
<evidence type="ECO:0000313" key="10">
    <source>
        <dbReference type="Proteomes" id="UP001347796"/>
    </source>
</evidence>